<reference evidence="1" key="1">
    <citation type="submission" date="2021-06" db="EMBL/GenBank/DDBJ databases">
        <authorList>
            <person name="Hodson N. C."/>
            <person name="Mongue J. A."/>
            <person name="Jaron S. K."/>
        </authorList>
    </citation>
    <scope>NUCLEOTIDE SEQUENCE</scope>
</reference>
<comment type="caution">
    <text evidence="1">The sequence shown here is derived from an EMBL/GenBank/DDBJ whole genome shotgun (WGS) entry which is preliminary data.</text>
</comment>
<evidence type="ECO:0000313" key="2">
    <source>
        <dbReference type="Proteomes" id="UP000708208"/>
    </source>
</evidence>
<dbReference type="EMBL" id="CAJVCH010136842">
    <property type="protein sequence ID" value="CAG7726539.1"/>
    <property type="molecule type" value="Genomic_DNA"/>
</dbReference>
<feature type="non-terminal residue" evidence="1">
    <location>
        <position position="1"/>
    </location>
</feature>
<protein>
    <submittedName>
        <fullName evidence="1">Uncharacterized protein</fullName>
    </submittedName>
</protein>
<evidence type="ECO:0000313" key="1">
    <source>
        <dbReference type="EMBL" id="CAG7726539.1"/>
    </source>
</evidence>
<dbReference type="Proteomes" id="UP000708208">
    <property type="component" value="Unassembled WGS sequence"/>
</dbReference>
<dbReference type="AlphaFoldDB" id="A0A8J2JWC0"/>
<accession>A0A8J2JWC0</accession>
<proteinExistence type="predicted"/>
<organism evidence="1 2">
    <name type="scientific">Allacma fusca</name>
    <dbReference type="NCBI Taxonomy" id="39272"/>
    <lineage>
        <taxon>Eukaryota</taxon>
        <taxon>Metazoa</taxon>
        <taxon>Ecdysozoa</taxon>
        <taxon>Arthropoda</taxon>
        <taxon>Hexapoda</taxon>
        <taxon>Collembola</taxon>
        <taxon>Symphypleona</taxon>
        <taxon>Sminthuridae</taxon>
        <taxon>Allacma</taxon>
    </lineage>
</organism>
<sequence>MERLSGILIPIFVLYLSPTKGMKLIDFISPLRNCTIVYYTIEASTKEEINFKEFLLHEMFVHVIPLIQAYNSNRNRTTDVNQPCKKNFVGATRIFKETSQNKKFDAVKSRILKAREFLIYVVASTQTLTMDQVNILPAGLHNKHDNILTANVVQSTSQNYELIQLFRYHWFCPDTLVCVEEMELLPDAIKNCNPRWFFQTFSQSFASGKHFNTWSVSLVSTFQEKNKIWKYLPHKGLRYMWAMSTSLVDVNIEGSPHLKFVAEMTKLFNFTPREVLVRHGDLLVSKIAPYSGIEEITEPSVLLITVPWEGLNFLDCSCIRSSDINILQILTVTLLSYCGERTEKEATERAMKEIMTPELASKFNWVGKKCKDREVKIPSSKSIFLTILI</sequence>
<keyword evidence="2" id="KW-1185">Reference proteome</keyword>
<gene>
    <name evidence="1" type="ORF">AFUS01_LOCUS15448</name>
</gene>
<name>A0A8J2JWC0_9HEXA</name>